<dbReference type="PANTHER" id="PTHR10306:SF17">
    <property type="entry name" value="MARVEL DOMAIN-CONTAINING PROTEIN"/>
    <property type="match status" value="1"/>
</dbReference>
<sequence length="210" mass="22849">MPVSFSTYFTFHATVPNCQGGLNDVVRNTVEYPFALDAVLIRQTLCSSPPQTASFHFPTDVSPQAKFFVALGVICMLYAVLALVGYVLLHDMYIGRRLIPSADFVLHAALAFLWLVAAAAWAAGMSTLADGSDPEPALSRLCDQLIGVQCSVNGDDHRGSFGKLNASLCFGFLNMFVWAANLWFIFKETMWYRARPENATTAAPAPSANA</sequence>
<dbReference type="GO" id="GO:0008021">
    <property type="term" value="C:synaptic vesicle"/>
    <property type="evidence" value="ECO:0007669"/>
    <property type="project" value="InterPro"/>
</dbReference>
<organism evidence="10 11">
    <name type="scientific">Amphibalanus amphitrite</name>
    <name type="common">Striped barnacle</name>
    <name type="synonym">Balanus amphitrite</name>
    <dbReference type="NCBI Taxonomy" id="1232801"/>
    <lineage>
        <taxon>Eukaryota</taxon>
        <taxon>Metazoa</taxon>
        <taxon>Ecdysozoa</taxon>
        <taxon>Arthropoda</taxon>
        <taxon>Crustacea</taxon>
        <taxon>Multicrustacea</taxon>
        <taxon>Cirripedia</taxon>
        <taxon>Thoracica</taxon>
        <taxon>Thoracicalcarea</taxon>
        <taxon>Balanomorpha</taxon>
        <taxon>Balanoidea</taxon>
        <taxon>Balanidae</taxon>
        <taxon>Amphibalaninae</taxon>
        <taxon>Amphibalanus</taxon>
    </lineage>
</organism>
<dbReference type="InterPro" id="IPR001285">
    <property type="entry name" value="Synaptophysin/porin"/>
</dbReference>
<proteinExistence type="inferred from homology"/>
<dbReference type="OrthoDB" id="10006326at2759"/>
<keyword evidence="6" id="KW-0325">Glycoprotein</keyword>
<dbReference type="InterPro" id="IPR008253">
    <property type="entry name" value="Marvel"/>
</dbReference>
<comment type="similarity">
    <text evidence="2">Belongs to the synaptophysin/synaptobrevin family.</text>
</comment>
<evidence type="ECO:0000256" key="5">
    <source>
        <dbReference type="ARBA" id="ARBA00023136"/>
    </source>
</evidence>
<keyword evidence="5 7" id="KW-0472">Membrane</keyword>
<evidence type="ECO:0000259" key="9">
    <source>
        <dbReference type="PROSITE" id="PS51225"/>
    </source>
</evidence>
<feature type="transmembrane region" description="Helical" evidence="8">
    <location>
        <begin position="164"/>
        <end position="186"/>
    </location>
</feature>
<dbReference type="PANTHER" id="PTHR10306">
    <property type="entry name" value="SYNAPTOPHYSIN"/>
    <property type="match status" value="1"/>
</dbReference>
<dbReference type="PROSITE" id="PS51225">
    <property type="entry name" value="MARVEL"/>
    <property type="match status" value="1"/>
</dbReference>
<evidence type="ECO:0000256" key="6">
    <source>
        <dbReference type="ARBA" id="ARBA00023180"/>
    </source>
</evidence>
<accession>A0A6A4WBL2</accession>
<gene>
    <name evidence="10" type="primary">SYPL2_1</name>
    <name evidence="10" type="ORF">FJT64_027802</name>
</gene>
<keyword evidence="11" id="KW-1185">Reference proteome</keyword>
<comment type="caution">
    <text evidence="10">The sequence shown here is derived from an EMBL/GenBank/DDBJ whole genome shotgun (WGS) entry which is preliminary data.</text>
</comment>
<dbReference type="Proteomes" id="UP000440578">
    <property type="component" value="Unassembled WGS sequence"/>
</dbReference>
<reference evidence="10 11" key="1">
    <citation type="submission" date="2019-07" db="EMBL/GenBank/DDBJ databases">
        <title>Draft genome assembly of a fouling barnacle, Amphibalanus amphitrite (Darwin, 1854): The first reference genome for Thecostraca.</title>
        <authorList>
            <person name="Kim W."/>
        </authorList>
    </citation>
    <scope>NUCLEOTIDE SEQUENCE [LARGE SCALE GENOMIC DNA]</scope>
    <source>
        <strain evidence="10">SNU_AA5</strain>
        <tissue evidence="10">Soma without cirri and trophi</tissue>
    </source>
</reference>
<dbReference type="GO" id="GO:0016020">
    <property type="term" value="C:membrane"/>
    <property type="evidence" value="ECO:0007669"/>
    <property type="project" value="UniProtKB-SubCell"/>
</dbReference>
<evidence type="ECO:0000313" key="10">
    <source>
        <dbReference type="EMBL" id="KAF0299428.1"/>
    </source>
</evidence>
<evidence type="ECO:0000256" key="4">
    <source>
        <dbReference type="ARBA" id="ARBA00022989"/>
    </source>
</evidence>
<evidence type="ECO:0000313" key="11">
    <source>
        <dbReference type="Proteomes" id="UP000440578"/>
    </source>
</evidence>
<evidence type="ECO:0000256" key="3">
    <source>
        <dbReference type="ARBA" id="ARBA00022692"/>
    </source>
</evidence>
<dbReference type="Pfam" id="PF01284">
    <property type="entry name" value="MARVEL"/>
    <property type="match status" value="1"/>
</dbReference>
<dbReference type="PRINTS" id="PR00220">
    <property type="entry name" value="SYNAPTOPHYSN"/>
</dbReference>
<feature type="transmembrane region" description="Helical" evidence="8">
    <location>
        <begin position="67"/>
        <end position="89"/>
    </location>
</feature>
<evidence type="ECO:0000256" key="7">
    <source>
        <dbReference type="PROSITE-ProRule" id="PRU00581"/>
    </source>
</evidence>
<evidence type="ECO:0000256" key="8">
    <source>
        <dbReference type="SAM" id="Phobius"/>
    </source>
</evidence>
<keyword evidence="4 8" id="KW-1133">Transmembrane helix</keyword>
<name>A0A6A4WBL2_AMPAM</name>
<dbReference type="EMBL" id="VIIS01001366">
    <property type="protein sequence ID" value="KAF0299428.1"/>
    <property type="molecule type" value="Genomic_DNA"/>
</dbReference>
<evidence type="ECO:0000256" key="2">
    <source>
        <dbReference type="ARBA" id="ARBA00006476"/>
    </source>
</evidence>
<comment type="subcellular location">
    <subcellularLocation>
        <location evidence="1">Membrane</location>
        <topology evidence="1">Multi-pass membrane protein</topology>
    </subcellularLocation>
</comment>
<feature type="transmembrane region" description="Helical" evidence="8">
    <location>
        <begin position="101"/>
        <end position="123"/>
    </location>
</feature>
<dbReference type="AlphaFoldDB" id="A0A6A4WBL2"/>
<evidence type="ECO:0000256" key="1">
    <source>
        <dbReference type="ARBA" id="ARBA00004141"/>
    </source>
</evidence>
<protein>
    <submittedName>
        <fullName evidence="10">Synaptophysin-like protein 2</fullName>
    </submittedName>
</protein>
<feature type="domain" description="MARVEL" evidence="9">
    <location>
        <begin position="29"/>
        <end position="190"/>
    </location>
</feature>
<keyword evidence="3 7" id="KW-0812">Transmembrane</keyword>